<comment type="caution">
    <text evidence="3">The sequence shown here is derived from an EMBL/GenBank/DDBJ whole genome shotgun (WGS) entry which is preliminary data.</text>
</comment>
<evidence type="ECO:0000313" key="4">
    <source>
        <dbReference type="Proteomes" id="UP001614394"/>
    </source>
</evidence>
<dbReference type="EMBL" id="JBITYG010000001">
    <property type="protein sequence ID" value="MFI9099939.1"/>
    <property type="molecule type" value="Genomic_DNA"/>
</dbReference>
<dbReference type="InterPro" id="IPR007278">
    <property type="entry name" value="DUF397"/>
</dbReference>
<accession>A0ABW8C0I5</accession>
<name>A0ABW8C0I5_9ACTN</name>
<feature type="compositionally biased region" description="Polar residues" evidence="1">
    <location>
        <begin position="7"/>
        <end position="17"/>
    </location>
</feature>
<gene>
    <name evidence="3" type="ORF">ACIGXA_05405</name>
</gene>
<sequence length="65" mass="7118">MTDRIWQKSSFSGTGMSDSCLEVTADPTGRIHLRESDRPREVLTTTPAHWAAFLRAIKTGDAGPS</sequence>
<evidence type="ECO:0000256" key="1">
    <source>
        <dbReference type="SAM" id="MobiDB-lite"/>
    </source>
</evidence>
<protein>
    <submittedName>
        <fullName evidence="3">DUF397 domain-containing protein</fullName>
    </submittedName>
</protein>
<dbReference type="Pfam" id="PF04149">
    <property type="entry name" value="DUF397"/>
    <property type="match status" value="1"/>
</dbReference>
<feature type="region of interest" description="Disordered" evidence="1">
    <location>
        <begin position="1"/>
        <end position="22"/>
    </location>
</feature>
<organism evidence="3 4">
    <name type="scientific">Streptomyces fildesensis</name>
    <dbReference type="NCBI Taxonomy" id="375757"/>
    <lineage>
        <taxon>Bacteria</taxon>
        <taxon>Bacillati</taxon>
        <taxon>Actinomycetota</taxon>
        <taxon>Actinomycetes</taxon>
        <taxon>Kitasatosporales</taxon>
        <taxon>Streptomycetaceae</taxon>
        <taxon>Streptomyces</taxon>
    </lineage>
</organism>
<keyword evidence="4" id="KW-1185">Reference proteome</keyword>
<feature type="domain" description="DUF397" evidence="2">
    <location>
        <begin position="6"/>
        <end position="58"/>
    </location>
</feature>
<proteinExistence type="predicted"/>
<dbReference type="RefSeq" id="WP_399644577.1">
    <property type="nucleotide sequence ID" value="NZ_JBITYG010000001.1"/>
</dbReference>
<evidence type="ECO:0000313" key="3">
    <source>
        <dbReference type="EMBL" id="MFI9099939.1"/>
    </source>
</evidence>
<reference evidence="3 4" key="1">
    <citation type="submission" date="2024-10" db="EMBL/GenBank/DDBJ databases">
        <title>The Natural Products Discovery Center: Release of the First 8490 Sequenced Strains for Exploring Actinobacteria Biosynthetic Diversity.</title>
        <authorList>
            <person name="Kalkreuter E."/>
            <person name="Kautsar S.A."/>
            <person name="Yang D."/>
            <person name="Bader C.D."/>
            <person name="Teijaro C.N."/>
            <person name="Fluegel L."/>
            <person name="Davis C.M."/>
            <person name="Simpson J.R."/>
            <person name="Lauterbach L."/>
            <person name="Steele A.D."/>
            <person name="Gui C."/>
            <person name="Meng S."/>
            <person name="Li G."/>
            <person name="Viehrig K."/>
            <person name="Ye F."/>
            <person name="Su P."/>
            <person name="Kiefer A.F."/>
            <person name="Nichols A."/>
            <person name="Cepeda A.J."/>
            <person name="Yan W."/>
            <person name="Fan B."/>
            <person name="Jiang Y."/>
            <person name="Adhikari A."/>
            <person name="Zheng C.-J."/>
            <person name="Schuster L."/>
            <person name="Cowan T.M."/>
            <person name="Smanski M.J."/>
            <person name="Chevrette M.G."/>
            <person name="De Carvalho L.P.S."/>
            <person name="Shen B."/>
        </authorList>
    </citation>
    <scope>NUCLEOTIDE SEQUENCE [LARGE SCALE GENOMIC DNA]</scope>
    <source>
        <strain evidence="3 4">NPDC053399</strain>
    </source>
</reference>
<dbReference type="Proteomes" id="UP001614394">
    <property type="component" value="Unassembled WGS sequence"/>
</dbReference>
<evidence type="ECO:0000259" key="2">
    <source>
        <dbReference type="Pfam" id="PF04149"/>
    </source>
</evidence>